<keyword evidence="2" id="KW-1185">Reference proteome</keyword>
<gene>
    <name evidence="1" type="ORF">E1A91_D06G227800v1</name>
</gene>
<dbReference type="Proteomes" id="UP000323597">
    <property type="component" value="Chromosome D06"/>
</dbReference>
<dbReference type="AlphaFoldDB" id="A0A5D2ULR1"/>
<protein>
    <submittedName>
        <fullName evidence="1">Uncharacterized protein</fullName>
    </submittedName>
</protein>
<dbReference type="EMBL" id="CM017654">
    <property type="protein sequence ID" value="TYI78652.1"/>
    <property type="molecule type" value="Genomic_DNA"/>
</dbReference>
<name>A0A5D2ULR1_GOSMU</name>
<organism evidence="1 2">
    <name type="scientific">Gossypium mustelinum</name>
    <name type="common">Cotton</name>
    <name type="synonym">Gossypium caicoense</name>
    <dbReference type="NCBI Taxonomy" id="34275"/>
    <lineage>
        <taxon>Eukaryota</taxon>
        <taxon>Viridiplantae</taxon>
        <taxon>Streptophyta</taxon>
        <taxon>Embryophyta</taxon>
        <taxon>Tracheophyta</taxon>
        <taxon>Spermatophyta</taxon>
        <taxon>Magnoliopsida</taxon>
        <taxon>eudicotyledons</taxon>
        <taxon>Gunneridae</taxon>
        <taxon>Pentapetalae</taxon>
        <taxon>rosids</taxon>
        <taxon>malvids</taxon>
        <taxon>Malvales</taxon>
        <taxon>Malvaceae</taxon>
        <taxon>Malvoideae</taxon>
        <taxon>Gossypium</taxon>
    </lineage>
</organism>
<evidence type="ECO:0000313" key="1">
    <source>
        <dbReference type="EMBL" id="TYI78652.1"/>
    </source>
</evidence>
<sequence>MNFLGFLNPFFFAAPPLGRPLASDGTPASDCDGEGTPRRHQAFVESLAREGWSTPSPAALGEHAGGRACGGTCCWCYLG</sequence>
<proteinExistence type="predicted"/>
<evidence type="ECO:0000313" key="2">
    <source>
        <dbReference type="Proteomes" id="UP000323597"/>
    </source>
</evidence>
<accession>A0A5D2ULR1</accession>
<reference evidence="1 2" key="1">
    <citation type="submission" date="2019-07" db="EMBL/GenBank/DDBJ databases">
        <title>WGS assembly of Gossypium mustelinum.</title>
        <authorList>
            <person name="Chen Z.J."/>
            <person name="Sreedasyam A."/>
            <person name="Ando A."/>
            <person name="Song Q."/>
            <person name="De L."/>
            <person name="Hulse-Kemp A."/>
            <person name="Ding M."/>
            <person name="Ye W."/>
            <person name="Kirkbride R."/>
            <person name="Jenkins J."/>
            <person name="Plott C."/>
            <person name="Lovell J."/>
            <person name="Lin Y.-M."/>
            <person name="Vaughn R."/>
            <person name="Liu B."/>
            <person name="Li W."/>
            <person name="Simpson S."/>
            <person name="Scheffler B."/>
            <person name="Saski C."/>
            <person name="Grover C."/>
            <person name="Hu G."/>
            <person name="Conover J."/>
            <person name="Carlson J."/>
            <person name="Shu S."/>
            <person name="Boston L."/>
            <person name="Williams M."/>
            <person name="Peterson D."/>
            <person name="Mcgee K."/>
            <person name="Jones D."/>
            <person name="Wendel J."/>
            <person name="Stelly D."/>
            <person name="Grimwood J."/>
            <person name="Schmutz J."/>
        </authorList>
    </citation>
    <scope>NUCLEOTIDE SEQUENCE [LARGE SCALE GENOMIC DNA]</scope>
    <source>
        <strain evidence="1">1408120.09</strain>
    </source>
</reference>